<dbReference type="InterPro" id="IPR036390">
    <property type="entry name" value="WH_DNA-bd_sf"/>
</dbReference>
<dbReference type="Proteomes" id="UP000182725">
    <property type="component" value="Unassembled WGS sequence"/>
</dbReference>
<proteinExistence type="predicted"/>
<dbReference type="EMBL" id="FNTV01000002">
    <property type="protein sequence ID" value="SEF10408.1"/>
    <property type="molecule type" value="Genomic_DNA"/>
</dbReference>
<dbReference type="SUPFAM" id="SSF46785">
    <property type="entry name" value="Winged helix' DNA-binding domain"/>
    <property type="match status" value="1"/>
</dbReference>
<dbReference type="EMBL" id="FNTV01000002">
    <property type="protein sequence ID" value="SEF13484.1"/>
    <property type="molecule type" value="Genomic_DNA"/>
</dbReference>
<name>A0A1H5PIF7_9MICC</name>
<evidence type="ECO:0000313" key="3">
    <source>
        <dbReference type="EMBL" id="SEF13505.1"/>
    </source>
</evidence>
<gene>
    <name evidence="1" type="ORF">SAMN04489740_3990</name>
    <name evidence="2" type="ORF">SAMN04489740_4382</name>
    <name evidence="3" type="ORF">SAMN04489740_4385</name>
</gene>
<dbReference type="InterPro" id="IPR036388">
    <property type="entry name" value="WH-like_DNA-bd_sf"/>
</dbReference>
<sequence length="123" mass="13687">MCCVDRLYAKGRMMNYMPRIIRTEDPAWSDLVEAAVQALGNSVRAGVVRFLRSRPEGATKAEIRASLNILSTTLNGALDVLESTGVIKPRLRSEQGRRAIVFTLDTARCDELQQAWLDYVSGN</sequence>
<evidence type="ECO:0000313" key="4">
    <source>
        <dbReference type="Proteomes" id="UP000182725"/>
    </source>
</evidence>
<evidence type="ECO:0008006" key="5">
    <source>
        <dbReference type="Google" id="ProtNLM"/>
    </source>
</evidence>
<organism evidence="3 4">
    <name type="scientific">Arthrobacter alpinus</name>
    <dbReference type="NCBI Taxonomy" id="656366"/>
    <lineage>
        <taxon>Bacteria</taxon>
        <taxon>Bacillati</taxon>
        <taxon>Actinomycetota</taxon>
        <taxon>Actinomycetes</taxon>
        <taxon>Micrococcales</taxon>
        <taxon>Micrococcaceae</taxon>
        <taxon>Arthrobacter</taxon>
    </lineage>
</organism>
<evidence type="ECO:0000313" key="1">
    <source>
        <dbReference type="EMBL" id="SEF10408.1"/>
    </source>
</evidence>
<evidence type="ECO:0000313" key="2">
    <source>
        <dbReference type="EMBL" id="SEF13484.1"/>
    </source>
</evidence>
<accession>A0A1H5PIF7</accession>
<dbReference type="AlphaFoldDB" id="A0A1H5PIF7"/>
<reference evidence="3 4" key="1">
    <citation type="submission" date="2016-10" db="EMBL/GenBank/DDBJ databases">
        <authorList>
            <person name="de Groot N.N."/>
        </authorList>
    </citation>
    <scope>NUCLEOTIDE SEQUENCE [LARGE SCALE GENOMIC DNA]</scope>
    <source>
        <strain evidence="3 4">DSM 22274</strain>
    </source>
</reference>
<protein>
    <recommendedName>
        <fullName evidence="5">HTH arsR-type domain-containing protein</fullName>
    </recommendedName>
</protein>
<dbReference type="Gene3D" id="1.10.10.10">
    <property type="entry name" value="Winged helix-like DNA-binding domain superfamily/Winged helix DNA-binding domain"/>
    <property type="match status" value="1"/>
</dbReference>
<dbReference type="EMBL" id="FNTV01000002">
    <property type="protein sequence ID" value="SEF13505.1"/>
    <property type="molecule type" value="Genomic_DNA"/>
</dbReference>